<proteinExistence type="predicted"/>
<comment type="caution">
    <text evidence="4">The sequence shown here is derived from an EMBL/GenBank/DDBJ whole genome shotgun (WGS) entry which is preliminary data.</text>
</comment>
<sequence>MTPLNRRSVLGLGAAAGAGLVVPATVVPATAASAPAFGPANFVRSDRPNLTHGVQSGDIGTRGGVLWSRADKTSRLVAEISADESFRRARPVNGPVVTARSDFTGELRVHGLEPGRDYFYRIRAVDADDPRRGSDWELGRLRTAPSTRQDIRFLWSGDIAGQGWGANPDFGGFRIAPAMAAREADFFLSSGDNVYADGPLTPTVTLPDGRVWNNIVTEEKHKVAETLAEFRGQYAYNMLADNWRAFLAQTPIVAQWDDHEVTNNWYPGEILPNDGRYTERRVDVLAARAKQAFHEYIPVGDASPDPDGRIYRKLSYGPLMDLFVLDMRTHKNTNTTNAETSADGGVLGERQTRWLLRELAASRATWKVIAADLPIGLVVPDGTLQEGISQGDGGAPLGREIDIAKVLTGLKRLGIRNHVWLTADVHYTAAHSYDPARASYQDFDPFWEFVSGPLNAGAFGPNTLDATFGPAAEFVAAPPAANASPADGFQFFGEVEIDGRTQQLTVTLRDIDGGALFTKTLDPSFR</sequence>
<evidence type="ECO:0000259" key="3">
    <source>
        <dbReference type="Pfam" id="PF16655"/>
    </source>
</evidence>
<dbReference type="CDD" id="cd07389">
    <property type="entry name" value="MPP_PhoD"/>
    <property type="match status" value="1"/>
</dbReference>
<dbReference type="Proteomes" id="UP000564496">
    <property type="component" value="Unassembled WGS sequence"/>
</dbReference>
<protein>
    <submittedName>
        <fullName evidence="4">Alkaline phosphatase D</fullName>
        <ecNumber evidence="4">3.1.3.1</ecNumber>
    </submittedName>
</protein>
<dbReference type="Gene3D" id="2.60.40.380">
    <property type="entry name" value="Purple acid phosphatase-like, N-terminal"/>
    <property type="match status" value="1"/>
</dbReference>
<dbReference type="InterPro" id="IPR006311">
    <property type="entry name" value="TAT_signal"/>
</dbReference>
<feature type="domain" description="PhoD-like phosphatase metallophosphatase" evidence="2">
    <location>
        <begin position="159"/>
        <end position="507"/>
    </location>
</feature>
<feature type="domain" description="Phospholipase D N-terminal" evidence="3">
    <location>
        <begin position="52"/>
        <end position="143"/>
    </location>
</feature>
<dbReference type="InterPro" id="IPR018946">
    <property type="entry name" value="PhoD-like_MPP"/>
</dbReference>
<gene>
    <name evidence="4" type="ORF">BJ988_003370</name>
</gene>
<feature type="chain" id="PRO_5031148407" evidence="1">
    <location>
        <begin position="32"/>
        <end position="526"/>
    </location>
</feature>
<dbReference type="Pfam" id="PF16655">
    <property type="entry name" value="PhoD_N"/>
    <property type="match status" value="1"/>
</dbReference>
<organism evidence="4 5">
    <name type="scientific">Nocardioides panzhihuensis</name>
    <dbReference type="NCBI Taxonomy" id="860243"/>
    <lineage>
        <taxon>Bacteria</taxon>
        <taxon>Bacillati</taxon>
        <taxon>Actinomycetota</taxon>
        <taxon>Actinomycetes</taxon>
        <taxon>Propionibacteriales</taxon>
        <taxon>Nocardioidaceae</taxon>
        <taxon>Nocardioides</taxon>
    </lineage>
</organism>
<evidence type="ECO:0000313" key="4">
    <source>
        <dbReference type="EMBL" id="NYI78722.1"/>
    </source>
</evidence>
<keyword evidence="4" id="KW-0378">Hydrolase</keyword>
<dbReference type="PANTHER" id="PTHR43606:SF1">
    <property type="entry name" value="PHOD-LIKE PHOSPHATASE METALLOPHOSPHATASE DOMAIN-CONTAINING PROTEIN"/>
    <property type="match status" value="1"/>
</dbReference>
<dbReference type="Pfam" id="PF09423">
    <property type="entry name" value="PhoD"/>
    <property type="match status" value="1"/>
</dbReference>
<dbReference type="InterPro" id="IPR038607">
    <property type="entry name" value="PhoD-like_sf"/>
</dbReference>
<dbReference type="PANTHER" id="PTHR43606">
    <property type="entry name" value="PHOSPHATASE, PUTATIVE (AFU_ORTHOLOGUE AFUA_6G08710)-RELATED"/>
    <property type="match status" value="1"/>
</dbReference>
<keyword evidence="5" id="KW-1185">Reference proteome</keyword>
<dbReference type="InterPro" id="IPR029052">
    <property type="entry name" value="Metallo-depent_PP-like"/>
</dbReference>
<evidence type="ECO:0000256" key="1">
    <source>
        <dbReference type="SAM" id="SignalP"/>
    </source>
</evidence>
<name>A0A7Z0DNF9_9ACTN</name>
<accession>A0A7Z0DNF9</accession>
<dbReference type="AlphaFoldDB" id="A0A7Z0DNF9"/>
<evidence type="ECO:0000259" key="2">
    <source>
        <dbReference type="Pfam" id="PF09423"/>
    </source>
</evidence>
<keyword evidence="1" id="KW-0732">Signal</keyword>
<dbReference type="PROSITE" id="PS51318">
    <property type="entry name" value="TAT"/>
    <property type="match status" value="1"/>
</dbReference>
<dbReference type="SUPFAM" id="SSF56300">
    <property type="entry name" value="Metallo-dependent phosphatases"/>
    <property type="match status" value="1"/>
</dbReference>
<evidence type="ECO:0000313" key="5">
    <source>
        <dbReference type="Proteomes" id="UP000564496"/>
    </source>
</evidence>
<dbReference type="GO" id="GO:0004035">
    <property type="term" value="F:alkaline phosphatase activity"/>
    <property type="evidence" value="ECO:0007669"/>
    <property type="project" value="UniProtKB-EC"/>
</dbReference>
<dbReference type="EMBL" id="JACBZR010000001">
    <property type="protein sequence ID" value="NYI78722.1"/>
    <property type="molecule type" value="Genomic_DNA"/>
</dbReference>
<dbReference type="EC" id="3.1.3.1" evidence="4"/>
<dbReference type="InterPro" id="IPR052900">
    <property type="entry name" value="Phospholipid_Metab_Enz"/>
</dbReference>
<reference evidence="4 5" key="1">
    <citation type="submission" date="2020-07" db="EMBL/GenBank/DDBJ databases">
        <title>Sequencing the genomes of 1000 actinobacteria strains.</title>
        <authorList>
            <person name="Klenk H.-P."/>
        </authorList>
    </citation>
    <scope>NUCLEOTIDE SEQUENCE [LARGE SCALE GENOMIC DNA]</scope>
    <source>
        <strain evidence="4 5">DSM 26487</strain>
    </source>
</reference>
<feature type="signal peptide" evidence="1">
    <location>
        <begin position="1"/>
        <end position="31"/>
    </location>
</feature>
<dbReference type="Gene3D" id="3.60.21.70">
    <property type="entry name" value="PhoD-like phosphatase"/>
    <property type="match status" value="1"/>
</dbReference>
<dbReference type="InterPro" id="IPR032093">
    <property type="entry name" value="PhoD_N"/>
</dbReference>
<dbReference type="RefSeq" id="WP_179659036.1">
    <property type="nucleotide sequence ID" value="NZ_JACBZR010000001.1"/>
</dbReference>